<comment type="caution">
    <text evidence="2">The sequence shown here is derived from an EMBL/GenBank/DDBJ whole genome shotgun (WGS) entry which is preliminary data.</text>
</comment>
<dbReference type="AlphaFoldDB" id="A0AAV1QMA3"/>
<feature type="domain" description="STIL N-terminal" evidence="1">
    <location>
        <begin position="9"/>
        <end position="132"/>
    </location>
</feature>
<dbReference type="InterPro" id="IPR057731">
    <property type="entry name" value="STIL_N"/>
</dbReference>
<dbReference type="GO" id="GO:0031023">
    <property type="term" value="P:microtubule organizing center organization"/>
    <property type="evidence" value="ECO:0007669"/>
    <property type="project" value="TreeGrafter"/>
</dbReference>
<evidence type="ECO:0000313" key="3">
    <source>
        <dbReference type="Proteomes" id="UP001314229"/>
    </source>
</evidence>
<dbReference type="Proteomes" id="UP001314229">
    <property type="component" value="Unassembled WGS sequence"/>
</dbReference>
<sequence>MRSLSSRPPQGSRQRGFLTMDQTRKLLLLLESDPKSSNLPLIGLWLSGVTHVSNPQVWSWCLRFLFSSALKDRVFSDSGCFLLVVFAATHRAPQFFQCRGPGPAPAPGPAPGPGPQLDCQLLTASQCVTLYQ</sequence>
<dbReference type="InterPro" id="IPR026123">
    <property type="entry name" value="STIL"/>
</dbReference>
<accession>A0AAV1QMA3</accession>
<dbReference type="PANTHER" id="PTHR15128:SF0">
    <property type="entry name" value="SCL-INTERRUPTING LOCUS PROTEIN"/>
    <property type="match status" value="1"/>
</dbReference>
<dbReference type="PANTHER" id="PTHR15128">
    <property type="entry name" value="TAL1 SCL INTERRUPTING LOCUS"/>
    <property type="match status" value="1"/>
</dbReference>
<feature type="non-terminal residue" evidence="2">
    <location>
        <position position="132"/>
    </location>
</feature>
<dbReference type="Pfam" id="PF15253">
    <property type="entry name" value="STIL_N"/>
    <property type="match status" value="1"/>
</dbReference>
<dbReference type="GO" id="GO:0007224">
    <property type="term" value="P:smoothened signaling pathway"/>
    <property type="evidence" value="ECO:0007669"/>
    <property type="project" value="TreeGrafter"/>
</dbReference>
<keyword evidence="3" id="KW-1185">Reference proteome</keyword>
<proteinExistence type="predicted"/>
<dbReference type="GO" id="GO:0007052">
    <property type="term" value="P:mitotic spindle organization"/>
    <property type="evidence" value="ECO:0007669"/>
    <property type="project" value="TreeGrafter"/>
</dbReference>
<dbReference type="EMBL" id="CAWUFR010001464">
    <property type="protein sequence ID" value="CAK6983806.1"/>
    <property type="molecule type" value="Genomic_DNA"/>
</dbReference>
<gene>
    <name evidence="2" type="ORF">FSCOSCO3_A029641</name>
</gene>
<dbReference type="GO" id="GO:0005815">
    <property type="term" value="C:microtubule organizing center"/>
    <property type="evidence" value="ECO:0007669"/>
    <property type="project" value="TreeGrafter"/>
</dbReference>
<organism evidence="2 3">
    <name type="scientific">Scomber scombrus</name>
    <name type="common">Atlantic mackerel</name>
    <name type="synonym">Scomber vernalis</name>
    <dbReference type="NCBI Taxonomy" id="13677"/>
    <lineage>
        <taxon>Eukaryota</taxon>
        <taxon>Metazoa</taxon>
        <taxon>Chordata</taxon>
        <taxon>Craniata</taxon>
        <taxon>Vertebrata</taxon>
        <taxon>Euteleostomi</taxon>
        <taxon>Actinopterygii</taxon>
        <taxon>Neopterygii</taxon>
        <taxon>Teleostei</taxon>
        <taxon>Neoteleostei</taxon>
        <taxon>Acanthomorphata</taxon>
        <taxon>Pelagiaria</taxon>
        <taxon>Scombriformes</taxon>
        <taxon>Scombridae</taxon>
        <taxon>Scomber</taxon>
    </lineage>
</organism>
<reference evidence="2 3" key="1">
    <citation type="submission" date="2024-01" db="EMBL/GenBank/DDBJ databases">
        <authorList>
            <person name="Alioto T."/>
            <person name="Alioto T."/>
            <person name="Gomez Garrido J."/>
        </authorList>
    </citation>
    <scope>NUCLEOTIDE SEQUENCE [LARGE SCALE GENOMIC DNA]</scope>
</reference>
<protein>
    <submittedName>
        <fullName evidence="2">SCL-interrupting locus protein homolog</fullName>
    </submittedName>
</protein>
<evidence type="ECO:0000313" key="2">
    <source>
        <dbReference type="EMBL" id="CAK6983806.1"/>
    </source>
</evidence>
<name>A0AAV1QMA3_SCOSC</name>
<evidence type="ECO:0000259" key="1">
    <source>
        <dbReference type="Pfam" id="PF15253"/>
    </source>
</evidence>
<dbReference type="GO" id="GO:0071539">
    <property type="term" value="P:protein localization to centrosome"/>
    <property type="evidence" value="ECO:0007669"/>
    <property type="project" value="TreeGrafter"/>
</dbReference>